<proteinExistence type="predicted"/>
<name>A0ABU2DV37_9MICC</name>
<dbReference type="Proteomes" id="UP001251870">
    <property type="component" value="Unassembled WGS sequence"/>
</dbReference>
<sequence length="161" mass="16431">MTSRAKPLDPPSPLLPPDQVLDILTDVLSKLGAAGGAIGGRIGGGFAGQVGGRSGGRLGGRLGVRLTRMRGEHRTVSAPGTPESFWALHGCLAMVVLADPGRGHLAGVIGSGALNMNPAVVQALWSPRGLELTAHACEGLIAQKTAPKALDRLEEALIGPR</sequence>
<gene>
    <name evidence="1" type="ORF">RIL96_12490</name>
</gene>
<dbReference type="RefSeq" id="WP_310549357.1">
    <property type="nucleotide sequence ID" value="NZ_JAVKGR010000025.1"/>
</dbReference>
<keyword evidence="2" id="KW-1185">Reference proteome</keyword>
<organism evidence="1 2">
    <name type="scientific">Nesterenkonia aerolata</name>
    <dbReference type="NCBI Taxonomy" id="3074079"/>
    <lineage>
        <taxon>Bacteria</taxon>
        <taxon>Bacillati</taxon>
        <taxon>Actinomycetota</taxon>
        <taxon>Actinomycetes</taxon>
        <taxon>Micrococcales</taxon>
        <taxon>Micrococcaceae</taxon>
        <taxon>Nesterenkonia</taxon>
    </lineage>
</organism>
<evidence type="ECO:0000313" key="1">
    <source>
        <dbReference type="EMBL" id="MDR8020377.1"/>
    </source>
</evidence>
<comment type="caution">
    <text evidence="1">The sequence shown here is derived from an EMBL/GenBank/DDBJ whole genome shotgun (WGS) entry which is preliminary data.</text>
</comment>
<dbReference type="EMBL" id="JAVKGR010000025">
    <property type="protein sequence ID" value="MDR8020377.1"/>
    <property type="molecule type" value="Genomic_DNA"/>
</dbReference>
<reference evidence="1 2" key="1">
    <citation type="submission" date="2023-09" db="EMBL/GenBank/DDBJ databases">
        <title>Description of three actinobacteria isolated from air of manufacturing shop in a pharmaceutical factory.</title>
        <authorList>
            <person name="Zhang D.-F."/>
        </authorList>
    </citation>
    <scope>NUCLEOTIDE SEQUENCE [LARGE SCALE GENOMIC DNA]</scope>
    <source>
        <strain evidence="1 2">LY-0111</strain>
    </source>
</reference>
<protein>
    <submittedName>
        <fullName evidence="1">Uncharacterized protein</fullName>
    </submittedName>
</protein>
<accession>A0ABU2DV37</accession>
<evidence type="ECO:0000313" key="2">
    <source>
        <dbReference type="Proteomes" id="UP001251870"/>
    </source>
</evidence>